<gene>
    <name evidence="2" type="ORF">ElyMa_000686700</name>
</gene>
<keyword evidence="3" id="KW-1185">Reference proteome</keyword>
<protein>
    <submittedName>
        <fullName evidence="2">Uncharacterized protein</fullName>
    </submittedName>
</protein>
<evidence type="ECO:0000256" key="1">
    <source>
        <dbReference type="SAM" id="MobiDB-lite"/>
    </source>
</evidence>
<evidence type="ECO:0000313" key="3">
    <source>
        <dbReference type="Proteomes" id="UP000762676"/>
    </source>
</evidence>
<proteinExistence type="predicted"/>
<dbReference type="EMBL" id="BMAT01001411">
    <property type="protein sequence ID" value="GFR85053.1"/>
    <property type="molecule type" value="Genomic_DNA"/>
</dbReference>
<comment type="caution">
    <text evidence="2">The sequence shown here is derived from an EMBL/GenBank/DDBJ whole genome shotgun (WGS) entry which is preliminary data.</text>
</comment>
<organism evidence="2 3">
    <name type="scientific">Elysia marginata</name>
    <dbReference type="NCBI Taxonomy" id="1093978"/>
    <lineage>
        <taxon>Eukaryota</taxon>
        <taxon>Metazoa</taxon>
        <taxon>Spiralia</taxon>
        <taxon>Lophotrochozoa</taxon>
        <taxon>Mollusca</taxon>
        <taxon>Gastropoda</taxon>
        <taxon>Heterobranchia</taxon>
        <taxon>Euthyneura</taxon>
        <taxon>Panpulmonata</taxon>
        <taxon>Sacoglossa</taxon>
        <taxon>Placobranchoidea</taxon>
        <taxon>Plakobranchidae</taxon>
        <taxon>Elysia</taxon>
    </lineage>
</organism>
<feature type="region of interest" description="Disordered" evidence="1">
    <location>
        <begin position="39"/>
        <end position="61"/>
    </location>
</feature>
<feature type="compositionally biased region" description="Polar residues" evidence="1">
    <location>
        <begin position="44"/>
        <end position="55"/>
    </location>
</feature>
<sequence>MCFSYYTILGKTPLDTGRKPGTLGGGGWFCVGPATHHVKKSARETPTNSPSQQVLDGTPATRANMPFMKVKGQTRKEAYDPTQSMTSFSHQVRLSAWNAQAMFDQADSPTHLGNAKV</sequence>
<dbReference type="AlphaFoldDB" id="A0AAV4GJA1"/>
<dbReference type="Proteomes" id="UP000762676">
    <property type="component" value="Unassembled WGS sequence"/>
</dbReference>
<reference evidence="2 3" key="1">
    <citation type="journal article" date="2021" name="Elife">
        <title>Chloroplast acquisition without the gene transfer in kleptoplastic sea slugs, Plakobranchus ocellatus.</title>
        <authorList>
            <person name="Maeda T."/>
            <person name="Takahashi S."/>
            <person name="Yoshida T."/>
            <person name="Shimamura S."/>
            <person name="Takaki Y."/>
            <person name="Nagai Y."/>
            <person name="Toyoda A."/>
            <person name="Suzuki Y."/>
            <person name="Arimoto A."/>
            <person name="Ishii H."/>
            <person name="Satoh N."/>
            <person name="Nishiyama T."/>
            <person name="Hasebe M."/>
            <person name="Maruyama T."/>
            <person name="Minagawa J."/>
            <person name="Obokata J."/>
            <person name="Shigenobu S."/>
        </authorList>
    </citation>
    <scope>NUCLEOTIDE SEQUENCE [LARGE SCALE GENOMIC DNA]</scope>
</reference>
<evidence type="ECO:0000313" key="2">
    <source>
        <dbReference type="EMBL" id="GFR85053.1"/>
    </source>
</evidence>
<accession>A0AAV4GJA1</accession>
<name>A0AAV4GJA1_9GAST</name>